<dbReference type="Pfam" id="PF09721">
    <property type="entry name" value="Exosortase_EpsH"/>
    <property type="match status" value="1"/>
</dbReference>
<evidence type="ECO:0000256" key="2">
    <source>
        <dbReference type="ARBA" id="ARBA00022475"/>
    </source>
</evidence>
<dbReference type="InterPro" id="IPR019127">
    <property type="entry name" value="Exosortase"/>
</dbReference>
<accession>A0ABU7W1D7</accession>
<evidence type="ECO:0000256" key="6">
    <source>
        <dbReference type="ARBA" id="ARBA00022989"/>
    </source>
</evidence>
<dbReference type="NCBIfam" id="TIGR04128">
    <property type="entry name" value="exoso_Fjoh_1448"/>
    <property type="match status" value="1"/>
</dbReference>
<dbReference type="InterPro" id="IPR026392">
    <property type="entry name" value="Exo/Archaeosortase_dom"/>
</dbReference>
<keyword evidence="7 8" id="KW-0472">Membrane</keyword>
<feature type="transmembrane region" description="Helical" evidence="8">
    <location>
        <begin position="119"/>
        <end position="147"/>
    </location>
</feature>
<feature type="transmembrane region" description="Helical" evidence="8">
    <location>
        <begin position="153"/>
        <end position="174"/>
    </location>
</feature>
<dbReference type="InterPro" id="IPR026323">
    <property type="entry name" value="Exosortase-related_prot_XrtF"/>
</dbReference>
<keyword evidence="3" id="KW-0645">Protease</keyword>
<feature type="transmembrane region" description="Helical" evidence="8">
    <location>
        <begin position="13"/>
        <end position="35"/>
    </location>
</feature>
<evidence type="ECO:0000256" key="1">
    <source>
        <dbReference type="ARBA" id="ARBA00004651"/>
    </source>
</evidence>
<dbReference type="RefSeq" id="WP_331808289.1">
    <property type="nucleotide sequence ID" value="NZ_JAZHOU010000001.1"/>
</dbReference>
<keyword evidence="5" id="KW-0378">Hydrolase</keyword>
<evidence type="ECO:0000256" key="4">
    <source>
        <dbReference type="ARBA" id="ARBA00022692"/>
    </source>
</evidence>
<dbReference type="Proteomes" id="UP001356704">
    <property type="component" value="Unassembled WGS sequence"/>
</dbReference>
<dbReference type="EMBL" id="JAZHOU010000001">
    <property type="protein sequence ID" value="MEF3077450.1"/>
    <property type="molecule type" value="Genomic_DNA"/>
</dbReference>
<evidence type="ECO:0000256" key="8">
    <source>
        <dbReference type="SAM" id="Phobius"/>
    </source>
</evidence>
<keyword evidence="4 8" id="KW-0812">Transmembrane</keyword>
<evidence type="ECO:0000313" key="9">
    <source>
        <dbReference type="EMBL" id="MEF3077450.1"/>
    </source>
</evidence>
<evidence type="ECO:0000313" key="10">
    <source>
        <dbReference type="Proteomes" id="UP001356704"/>
    </source>
</evidence>
<evidence type="ECO:0000256" key="5">
    <source>
        <dbReference type="ARBA" id="ARBA00022801"/>
    </source>
</evidence>
<evidence type="ECO:0000256" key="7">
    <source>
        <dbReference type="ARBA" id="ARBA00023136"/>
    </source>
</evidence>
<keyword evidence="10" id="KW-1185">Reference proteome</keyword>
<protein>
    <submittedName>
        <fullName evidence="9">Exosortase family protein XrtF</fullName>
    </submittedName>
</protein>
<proteinExistence type="predicted"/>
<comment type="caution">
    <text evidence="9">The sequence shown here is derived from an EMBL/GenBank/DDBJ whole genome shotgun (WGS) entry which is preliminary data.</text>
</comment>
<keyword evidence="2" id="KW-1003">Cell membrane</keyword>
<evidence type="ECO:0000256" key="3">
    <source>
        <dbReference type="ARBA" id="ARBA00022670"/>
    </source>
</evidence>
<dbReference type="NCBIfam" id="TIGR04178">
    <property type="entry name" value="exo_archaeo"/>
    <property type="match status" value="1"/>
</dbReference>
<organism evidence="9 10">
    <name type="scientific">Winogradskyella poriferorum</name>
    <dbReference type="NCBI Taxonomy" id="307627"/>
    <lineage>
        <taxon>Bacteria</taxon>
        <taxon>Pseudomonadati</taxon>
        <taxon>Bacteroidota</taxon>
        <taxon>Flavobacteriia</taxon>
        <taxon>Flavobacteriales</taxon>
        <taxon>Flavobacteriaceae</taxon>
        <taxon>Winogradskyella</taxon>
    </lineage>
</organism>
<gene>
    <name evidence="9" type="primary">xrtF</name>
    <name evidence="9" type="ORF">V1468_00420</name>
</gene>
<feature type="transmembrane region" description="Helical" evidence="8">
    <location>
        <begin position="87"/>
        <end position="112"/>
    </location>
</feature>
<comment type="subcellular location">
    <subcellularLocation>
        <location evidence="1">Cell membrane</location>
        <topology evidence="1">Multi-pass membrane protein</topology>
    </subcellularLocation>
</comment>
<sequence length="186" mass="21511">MFYLRELLTKYKLVIRFIFTFLLVYGVLTVGYTMYLKLSDGSKYYPDYMTNLVAKQTNSLINSIGYDAQVLPHPNEPSMKVIINGKFVARVIEGCNAVSIIILFLSFILAFAGKFKTTLFYCFAGSIIIYAFNLIRIVILSVGLYHYPWRKEVLHSVVFPMLIYGTVFLLWMFWVNRFSKNVKANA</sequence>
<keyword evidence="6 8" id="KW-1133">Transmembrane helix</keyword>
<name>A0ABU7W1D7_9FLAO</name>
<reference evidence="9 10" key="1">
    <citation type="submission" date="2024-02" db="EMBL/GenBank/DDBJ databases">
        <title>Winogradskyella poriferorum JCM 12885.</title>
        <authorList>
            <person name="Zhang D.-F."/>
            <person name="Fu Z.-Y."/>
        </authorList>
    </citation>
    <scope>NUCLEOTIDE SEQUENCE [LARGE SCALE GENOMIC DNA]</scope>
    <source>
        <strain evidence="9 10">JCM 12885</strain>
    </source>
</reference>